<keyword evidence="2" id="KW-1185">Reference proteome</keyword>
<proteinExistence type="predicted"/>
<evidence type="ECO:0000313" key="2">
    <source>
        <dbReference type="Proteomes" id="UP000591272"/>
    </source>
</evidence>
<dbReference type="EMBL" id="JACCBT010000001">
    <property type="protein sequence ID" value="NYE15790.1"/>
    <property type="molecule type" value="Genomic_DNA"/>
</dbReference>
<dbReference type="Proteomes" id="UP000591272">
    <property type="component" value="Unassembled WGS sequence"/>
</dbReference>
<reference evidence="1 2" key="1">
    <citation type="submission" date="2020-07" db="EMBL/GenBank/DDBJ databases">
        <title>Sequencing the genomes of 1000 actinobacteria strains.</title>
        <authorList>
            <person name="Klenk H.-P."/>
        </authorList>
    </citation>
    <scope>NUCLEOTIDE SEQUENCE [LARGE SCALE GENOMIC DNA]</scope>
    <source>
        <strain evidence="1 2">DSM 43461</strain>
    </source>
</reference>
<accession>A0A7Y9KFN4</accession>
<protein>
    <submittedName>
        <fullName evidence="1">Uncharacterized protein</fullName>
    </submittedName>
</protein>
<dbReference type="AlphaFoldDB" id="A0A7Y9KFN4"/>
<evidence type="ECO:0000313" key="1">
    <source>
        <dbReference type="EMBL" id="NYE15790.1"/>
    </source>
</evidence>
<organism evidence="1 2">
    <name type="scientific">Actinomadura citrea</name>
    <dbReference type="NCBI Taxonomy" id="46158"/>
    <lineage>
        <taxon>Bacteria</taxon>
        <taxon>Bacillati</taxon>
        <taxon>Actinomycetota</taxon>
        <taxon>Actinomycetes</taxon>
        <taxon>Streptosporangiales</taxon>
        <taxon>Thermomonosporaceae</taxon>
        <taxon>Actinomadura</taxon>
    </lineage>
</organism>
<gene>
    <name evidence="1" type="ORF">BJ999_006086</name>
</gene>
<sequence length="33" mass="3645">MVEHGVLRKTLDTVRDFYTRAAAAGNAVIKEIV</sequence>
<name>A0A7Y9KFN4_9ACTN</name>
<comment type="caution">
    <text evidence="1">The sequence shown here is derived from an EMBL/GenBank/DDBJ whole genome shotgun (WGS) entry which is preliminary data.</text>
</comment>